<reference evidence="1" key="1">
    <citation type="submission" date="2023-03" db="EMBL/GenBank/DDBJ databases">
        <title>Massive genome expansion in bonnet fungi (Mycena s.s.) driven by repeated elements and novel gene families across ecological guilds.</title>
        <authorList>
            <consortium name="Lawrence Berkeley National Laboratory"/>
            <person name="Harder C.B."/>
            <person name="Miyauchi S."/>
            <person name="Viragh M."/>
            <person name="Kuo A."/>
            <person name="Thoen E."/>
            <person name="Andreopoulos B."/>
            <person name="Lu D."/>
            <person name="Skrede I."/>
            <person name="Drula E."/>
            <person name="Henrissat B."/>
            <person name="Morin E."/>
            <person name="Kohler A."/>
            <person name="Barry K."/>
            <person name="LaButti K."/>
            <person name="Morin E."/>
            <person name="Salamov A."/>
            <person name="Lipzen A."/>
            <person name="Mereny Z."/>
            <person name="Hegedus B."/>
            <person name="Baldrian P."/>
            <person name="Stursova M."/>
            <person name="Weitz H."/>
            <person name="Taylor A."/>
            <person name="Grigoriev I.V."/>
            <person name="Nagy L.G."/>
            <person name="Martin F."/>
            <person name="Kauserud H."/>
        </authorList>
    </citation>
    <scope>NUCLEOTIDE SEQUENCE</scope>
    <source>
        <strain evidence="1">CBHHK182m</strain>
    </source>
</reference>
<keyword evidence="2" id="KW-1185">Reference proteome</keyword>
<evidence type="ECO:0000313" key="2">
    <source>
        <dbReference type="Proteomes" id="UP001215598"/>
    </source>
</evidence>
<comment type="caution">
    <text evidence="1">The sequence shown here is derived from an EMBL/GenBank/DDBJ whole genome shotgun (WGS) entry which is preliminary data.</text>
</comment>
<dbReference type="EMBL" id="JARKIB010000149">
    <property type="protein sequence ID" value="KAJ7731879.1"/>
    <property type="molecule type" value="Genomic_DNA"/>
</dbReference>
<proteinExistence type="predicted"/>
<gene>
    <name evidence="1" type="ORF">B0H16DRAFT_1468881</name>
</gene>
<organism evidence="1 2">
    <name type="scientific">Mycena metata</name>
    <dbReference type="NCBI Taxonomy" id="1033252"/>
    <lineage>
        <taxon>Eukaryota</taxon>
        <taxon>Fungi</taxon>
        <taxon>Dikarya</taxon>
        <taxon>Basidiomycota</taxon>
        <taxon>Agaricomycotina</taxon>
        <taxon>Agaricomycetes</taxon>
        <taxon>Agaricomycetidae</taxon>
        <taxon>Agaricales</taxon>
        <taxon>Marasmiineae</taxon>
        <taxon>Mycenaceae</taxon>
        <taxon>Mycena</taxon>
    </lineage>
</organism>
<protein>
    <submittedName>
        <fullName evidence="1">Uncharacterized protein</fullName>
    </submittedName>
</protein>
<dbReference type="Proteomes" id="UP001215598">
    <property type="component" value="Unassembled WGS sequence"/>
</dbReference>
<evidence type="ECO:0000313" key="1">
    <source>
        <dbReference type="EMBL" id="KAJ7731879.1"/>
    </source>
</evidence>
<name>A0AAD7MT01_9AGAR</name>
<dbReference type="AlphaFoldDB" id="A0AAD7MT01"/>
<sequence>MFLLNLTRDLRLASLKLLGDSPSHSRPRPSDPVTIYPPNIRSKFLKLKFYCDLPTRPACLPRICFGDDTVPYLLRRAMGGRSDLADAVHALACGYCMVAGRNNFNNRGCRIFFGLWRGVPTKFVYKPLELLKSTNRWIVGAVFTFRGSLQRLTPRTGLIFFASSGPATLLKRLPSSLLQPADSQSPALCFFGGNLSFLRNAWPQ</sequence>
<accession>A0AAD7MT01</accession>